<reference evidence="1" key="1">
    <citation type="submission" date="2019-08" db="EMBL/GenBank/DDBJ databases">
        <authorList>
            <person name="Kucharzyk K."/>
            <person name="Murdoch R.W."/>
            <person name="Higgins S."/>
            <person name="Loffler F."/>
        </authorList>
    </citation>
    <scope>NUCLEOTIDE SEQUENCE</scope>
</reference>
<dbReference type="GO" id="GO:0000166">
    <property type="term" value="F:nucleotide binding"/>
    <property type="evidence" value="ECO:0007669"/>
    <property type="project" value="InterPro"/>
</dbReference>
<sequence length="116" mass="13256">MDKLEVLEGVGEATSIKLKEAEYDTFDKIAKTKVEDLSSKLGVNKELAIKIIESAKKEVKNLGSKELITLENFKIKKGILNHVYNGFKTYLKGKNDSKFDLKELDIKYKEFLNKKI</sequence>
<dbReference type="Gene3D" id="1.10.150.20">
    <property type="entry name" value="5' to 3' exonuclease, C-terminal subdomain"/>
    <property type="match status" value="1"/>
</dbReference>
<gene>
    <name evidence="1" type="ORF">SDC9_30523</name>
</gene>
<proteinExistence type="predicted"/>
<dbReference type="SUPFAM" id="SSF47794">
    <property type="entry name" value="Rad51 N-terminal domain-like"/>
    <property type="match status" value="1"/>
</dbReference>
<dbReference type="Pfam" id="PF14520">
    <property type="entry name" value="HHH_5"/>
    <property type="match status" value="1"/>
</dbReference>
<dbReference type="AlphaFoldDB" id="A0A644UZQ6"/>
<evidence type="ECO:0000313" key="1">
    <source>
        <dbReference type="EMBL" id="MPL84558.1"/>
    </source>
</evidence>
<dbReference type="EMBL" id="VSSQ01000191">
    <property type="protein sequence ID" value="MPL84558.1"/>
    <property type="molecule type" value="Genomic_DNA"/>
</dbReference>
<organism evidence="1">
    <name type="scientific">bioreactor metagenome</name>
    <dbReference type="NCBI Taxonomy" id="1076179"/>
    <lineage>
        <taxon>unclassified sequences</taxon>
        <taxon>metagenomes</taxon>
        <taxon>ecological metagenomes</taxon>
    </lineage>
</organism>
<accession>A0A644UZQ6</accession>
<name>A0A644UZQ6_9ZZZZ</name>
<comment type="caution">
    <text evidence="1">The sequence shown here is derived from an EMBL/GenBank/DDBJ whole genome shotgun (WGS) entry which is preliminary data.</text>
</comment>
<dbReference type="InterPro" id="IPR010995">
    <property type="entry name" value="DNA_repair_Rad51/TF_NusA_a-hlx"/>
</dbReference>
<protein>
    <submittedName>
        <fullName evidence="1">Uncharacterized protein</fullName>
    </submittedName>
</protein>